<evidence type="ECO:0000256" key="10">
    <source>
        <dbReference type="RuleBase" id="RU361263"/>
    </source>
</evidence>
<organism evidence="11 12">
    <name type="scientific">Phlyctema vagabunda</name>
    <dbReference type="NCBI Taxonomy" id="108571"/>
    <lineage>
        <taxon>Eukaryota</taxon>
        <taxon>Fungi</taxon>
        <taxon>Dikarya</taxon>
        <taxon>Ascomycota</taxon>
        <taxon>Pezizomycotina</taxon>
        <taxon>Leotiomycetes</taxon>
        <taxon>Helotiales</taxon>
        <taxon>Dermateaceae</taxon>
        <taxon>Phlyctema</taxon>
    </lineage>
</organism>
<dbReference type="InterPro" id="IPR043580">
    <property type="entry name" value="CUTINASE_1"/>
</dbReference>
<keyword evidence="7 10" id="KW-0378">Hydrolase</keyword>
<dbReference type="PANTHER" id="PTHR48250:SF1">
    <property type="entry name" value="CUTINASE"/>
    <property type="match status" value="1"/>
</dbReference>
<evidence type="ECO:0000256" key="5">
    <source>
        <dbReference type="ARBA" id="ARBA00022525"/>
    </source>
</evidence>
<evidence type="ECO:0000256" key="6">
    <source>
        <dbReference type="ARBA" id="ARBA00022729"/>
    </source>
</evidence>
<keyword evidence="4 10" id="KW-0719">Serine esterase</keyword>
<dbReference type="EC" id="3.1.1.74" evidence="3 10"/>
<reference evidence="11 12" key="1">
    <citation type="submission" date="2024-06" db="EMBL/GenBank/DDBJ databases">
        <title>Complete genome of Phlyctema vagabunda strain 19-DSS-EL-015.</title>
        <authorList>
            <person name="Fiorenzani C."/>
        </authorList>
    </citation>
    <scope>NUCLEOTIDE SEQUENCE [LARGE SCALE GENOMIC DNA]</scope>
    <source>
        <strain evidence="11 12">19-DSS-EL-015</strain>
    </source>
</reference>
<comment type="similarity">
    <text evidence="2 10">Belongs to the cutinase family.</text>
</comment>
<evidence type="ECO:0000256" key="2">
    <source>
        <dbReference type="ARBA" id="ARBA00007534"/>
    </source>
</evidence>
<accession>A0ABR4PXH6</accession>
<dbReference type="PRINTS" id="PR00129">
    <property type="entry name" value="CUTINASE"/>
</dbReference>
<keyword evidence="8" id="KW-1015">Disulfide bond</keyword>
<comment type="catalytic activity">
    <reaction evidence="9 10">
        <text>cutin + H2O = cutin monomers.</text>
        <dbReference type="EC" id="3.1.1.74"/>
    </reaction>
</comment>
<keyword evidence="5 10" id="KW-0964">Secreted</keyword>
<comment type="caution">
    <text evidence="11">The sequence shown here is derived from an EMBL/GenBank/DDBJ whole genome shotgun (WGS) entry which is preliminary data.</text>
</comment>
<comment type="function">
    <text evidence="10">Catalyzes the hydrolysis of complex carboxylic polyesters found in the cell wall of plants. Degrades cutin, a macromolecule that forms the structure of the plant cuticle.</text>
</comment>
<dbReference type="Pfam" id="PF01083">
    <property type="entry name" value="Cutinase"/>
    <property type="match status" value="1"/>
</dbReference>
<feature type="chain" id="PRO_5044956360" description="Cutinase" evidence="10">
    <location>
        <begin position="17"/>
        <end position="197"/>
    </location>
</feature>
<gene>
    <name evidence="11" type="ORF">PVAG01_01578</name>
</gene>
<keyword evidence="12" id="KW-1185">Reference proteome</keyword>
<evidence type="ECO:0000256" key="4">
    <source>
        <dbReference type="ARBA" id="ARBA00022487"/>
    </source>
</evidence>
<dbReference type="PROSITE" id="PS00155">
    <property type="entry name" value="CUTINASE_1"/>
    <property type="match status" value="1"/>
</dbReference>
<dbReference type="SMART" id="SM01110">
    <property type="entry name" value="Cutinase"/>
    <property type="match status" value="1"/>
</dbReference>
<protein>
    <recommendedName>
        <fullName evidence="3 10">Cutinase</fullName>
        <ecNumber evidence="3 10">3.1.1.74</ecNumber>
    </recommendedName>
</protein>
<evidence type="ECO:0000256" key="3">
    <source>
        <dbReference type="ARBA" id="ARBA00013095"/>
    </source>
</evidence>
<sequence>MLCQALLFVLLPAVLALPQPVQRATCADMMVIFARGTTEAAPIGTVAGPPLESALQSKIGSASLSFQGVTYAADVAGFLAGGDKAGSQAMAQMVSDAVANCPQAKVVMSGYSQGGQLVHNAASSLPADTMAKVSSVIIFGDPDNGKPVEGASAATTKIICHTGDNICQGGAMILLPHLTYGNDAGTAAAFAASAAGL</sequence>
<comment type="subcellular location">
    <subcellularLocation>
        <location evidence="1 10">Secreted</location>
    </subcellularLocation>
</comment>
<feature type="signal peptide" evidence="10">
    <location>
        <begin position="1"/>
        <end position="16"/>
    </location>
</feature>
<dbReference type="PROSITE" id="PS00931">
    <property type="entry name" value="CUTINASE_2"/>
    <property type="match status" value="1"/>
</dbReference>
<evidence type="ECO:0000256" key="1">
    <source>
        <dbReference type="ARBA" id="ARBA00004613"/>
    </source>
</evidence>
<proteinExistence type="inferred from homology"/>
<dbReference type="InterPro" id="IPR043579">
    <property type="entry name" value="CUTINASE_2"/>
</dbReference>
<dbReference type="PANTHER" id="PTHR48250">
    <property type="entry name" value="CUTINASE 2-RELATED"/>
    <property type="match status" value="1"/>
</dbReference>
<keyword evidence="6 10" id="KW-0732">Signal</keyword>
<dbReference type="SUPFAM" id="SSF53474">
    <property type="entry name" value="alpha/beta-Hydrolases"/>
    <property type="match status" value="1"/>
</dbReference>
<evidence type="ECO:0000256" key="7">
    <source>
        <dbReference type="ARBA" id="ARBA00022801"/>
    </source>
</evidence>
<name>A0ABR4PXH6_9HELO</name>
<evidence type="ECO:0000256" key="9">
    <source>
        <dbReference type="ARBA" id="ARBA00034045"/>
    </source>
</evidence>
<dbReference type="Gene3D" id="3.40.50.1820">
    <property type="entry name" value="alpha/beta hydrolase"/>
    <property type="match status" value="1"/>
</dbReference>
<evidence type="ECO:0000256" key="8">
    <source>
        <dbReference type="ARBA" id="ARBA00023157"/>
    </source>
</evidence>
<dbReference type="Proteomes" id="UP001629113">
    <property type="component" value="Unassembled WGS sequence"/>
</dbReference>
<dbReference type="InterPro" id="IPR000675">
    <property type="entry name" value="Cutinase/axe"/>
</dbReference>
<dbReference type="EMBL" id="JBFCZG010000001">
    <property type="protein sequence ID" value="KAL3428069.1"/>
    <property type="molecule type" value="Genomic_DNA"/>
</dbReference>
<dbReference type="InterPro" id="IPR011150">
    <property type="entry name" value="Cutinase_monf"/>
</dbReference>
<evidence type="ECO:0000313" key="12">
    <source>
        <dbReference type="Proteomes" id="UP001629113"/>
    </source>
</evidence>
<dbReference type="InterPro" id="IPR029058">
    <property type="entry name" value="AB_hydrolase_fold"/>
</dbReference>
<evidence type="ECO:0000313" key="11">
    <source>
        <dbReference type="EMBL" id="KAL3428069.1"/>
    </source>
</evidence>